<dbReference type="Proteomes" id="UP000615446">
    <property type="component" value="Unassembled WGS sequence"/>
</dbReference>
<dbReference type="AlphaFoldDB" id="A0A8H3L6J3"/>
<evidence type="ECO:0000256" key="1">
    <source>
        <dbReference type="ARBA" id="ARBA00005446"/>
    </source>
</evidence>
<dbReference type="EMBL" id="BLAL01000058">
    <property type="protein sequence ID" value="GES81564.1"/>
    <property type="molecule type" value="Genomic_DNA"/>
</dbReference>
<dbReference type="GO" id="GO:0043138">
    <property type="term" value="F:3'-5' DNA helicase activity"/>
    <property type="evidence" value="ECO:0007669"/>
    <property type="project" value="UniProtKB-EC"/>
</dbReference>
<dbReference type="InterPro" id="IPR014001">
    <property type="entry name" value="Helicase_ATP-bd"/>
</dbReference>
<dbReference type="GO" id="GO:0009378">
    <property type="term" value="F:four-way junction helicase activity"/>
    <property type="evidence" value="ECO:0007669"/>
    <property type="project" value="TreeGrafter"/>
</dbReference>
<keyword evidence="2" id="KW-0547">Nucleotide-binding</keyword>
<evidence type="ECO:0000259" key="6">
    <source>
        <dbReference type="PROSITE" id="PS51192"/>
    </source>
</evidence>
<gene>
    <name evidence="8" type="ORF">RCL2_000880800</name>
</gene>
<dbReference type="PROSITE" id="PS51194">
    <property type="entry name" value="HELICASE_CTER"/>
    <property type="match status" value="1"/>
</dbReference>
<dbReference type="InterPro" id="IPR036388">
    <property type="entry name" value="WH-like_DNA-bd_sf"/>
</dbReference>
<dbReference type="GO" id="GO:0000724">
    <property type="term" value="P:double-strand break repair via homologous recombination"/>
    <property type="evidence" value="ECO:0007669"/>
    <property type="project" value="TreeGrafter"/>
</dbReference>
<evidence type="ECO:0000256" key="4">
    <source>
        <dbReference type="ARBA" id="ARBA00034617"/>
    </source>
</evidence>
<evidence type="ECO:0000259" key="7">
    <source>
        <dbReference type="PROSITE" id="PS51194"/>
    </source>
</evidence>
<dbReference type="GO" id="GO:0005694">
    <property type="term" value="C:chromosome"/>
    <property type="evidence" value="ECO:0007669"/>
    <property type="project" value="TreeGrafter"/>
</dbReference>
<dbReference type="PANTHER" id="PTHR13710:SF149">
    <property type="entry name" value="ATP-DEPENDENT DNA HELICASE TLH2"/>
    <property type="match status" value="1"/>
</dbReference>
<dbReference type="Pfam" id="PF16124">
    <property type="entry name" value="RecQ_Zn_bind"/>
    <property type="match status" value="1"/>
</dbReference>
<keyword evidence="8" id="KW-0378">Hydrolase</keyword>
<dbReference type="EC" id="5.6.2.4" evidence="5"/>
<name>A0A8H3L6J3_9GLOM</name>
<dbReference type="InterPro" id="IPR032284">
    <property type="entry name" value="RecQ_Zn-bd"/>
</dbReference>
<dbReference type="SMART" id="SM00487">
    <property type="entry name" value="DEXDc"/>
    <property type="match status" value="1"/>
</dbReference>
<comment type="similarity">
    <text evidence="1">Belongs to the helicase family. RecQ subfamily.</text>
</comment>
<dbReference type="OrthoDB" id="10261556at2759"/>
<dbReference type="InterPro" id="IPR027417">
    <property type="entry name" value="P-loop_NTPase"/>
</dbReference>
<dbReference type="InterPro" id="IPR011545">
    <property type="entry name" value="DEAD/DEAH_box_helicase_dom"/>
</dbReference>
<keyword evidence="3" id="KW-0067">ATP-binding</keyword>
<accession>A0A8H3L6J3</accession>
<reference evidence="8" key="1">
    <citation type="submission" date="2019-10" db="EMBL/GenBank/DDBJ databases">
        <title>Conservation and host-specific expression of non-tandemly repeated heterogenous ribosome RNA gene in arbuscular mycorrhizal fungi.</title>
        <authorList>
            <person name="Maeda T."/>
            <person name="Kobayashi Y."/>
            <person name="Nakagawa T."/>
            <person name="Ezawa T."/>
            <person name="Yamaguchi K."/>
            <person name="Bino T."/>
            <person name="Nishimoto Y."/>
            <person name="Shigenobu S."/>
            <person name="Kawaguchi M."/>
        </authorList>
    </citation>
    <scope>NUCLEOTIDE SEQUENCE</scope>
    <source>
        <strain evidence="8">HR1</strain>
    </source>
</reference>
<dbReference type="GO" id="GO:0003676">
    <property type="term" value="F:nucleic acid binding"/>
    <property type="evidence" value="ECO:0007669"/>
    <property type="project" value="InterPro"/>
</dbReference>
<dbReference type="Gene3D" id="3.40.50.300">
    <property type="entry name" value="P-loop containing nucleotide triphosphate hydrolases"/>
    <property type="match status" value="3"/>
</dbReference>
<dbReference type="PROSITE" id="PS51192">
    <property type="entry name" value="HELICASE_ATP_BIND_1"/>
    <property type="match status" value="1"/>
</dbReference>
<dbReference type="PANTHER" id="PTHR13710">
    <property type="entry name" value="DNA HELICASE RECQ FAMILY MEMBER"/>
    <property type="match status" value="1"/>
</dbReference>
<proteinExistence type="inferred from homology"/>
<dbReference type="GO" id="GO:0005634">
    <property type="term" value="C:nucleus"/>
    <property type="evidence" value="ECO:0007669"/>
    <property type="project" value="TreeGrafter"/>
</dbReference>
<evidence type="ECO:0000313" key="9">
    <source>
        <dbReference type="Proteomes" id="UP000615446"/>
    </source>
</evidence>
<comment type="catalytic activity">
    <reaction evidence="4">
        <text>Couples ATP hydrolysis with the unwinding of duplex DNA by translocating in the 3'-5' direction.</text>
        <dbReference type="EC" id="5.6.2.4"/>
    </reaction>
</comment>
<evidence type="ECO:0000256" key="3">
    <source>
        <dbReference type="ARBA" id="ARBA00022840"/>
    </source>
</evidence>
<dbReference type="SMART" id="SM00490">
    <property type="entry name" value="HELICc"/>
    <property type="match status" value="1"/>
</dbReference>
<dbReference type="Gene3D" id="1.10.10.10">
    <property type="entry name" value="Winged helix-like DNA-binding domain superfamily/Winged helix DNA-binding domain"/>
    <property type="match status" value="1"/>
</dbReference>
<comment type="caution">
    <text evidence="8">The sequence shown here is derived from an EMBL/GenBank/DDBJ whole genome shotgun (WGS) entry which is preliminary data.</text>
</comment>
<dbReference type="SUPFAM" id="SSF52540">
    <property type="entry name" value="P-loop containing nucleoside triphosphate hydrolases"/>
    <property type="match status" value="1"/>
</dbReference>
<dbReference type="Pfam" id="PF00271">
    <property type="entry name" value="Helicase_C"/>
    <property type="match status" value="1"/>
</dbReference>
<feature type="domain" description="Helicase C-terminal" evidence="7">
    <location>
        <begin position="682"/>
        <end position="837"/>
    </location>
</feature>
<organism evidence="8 9">
    <name type="scientific">Rhizophagus clarus</name>
    <dbReference type="NCBI Taxonomy" id="94130"/>
    <lineage>
        <taxon>Eukaryota</taxon>
        <taxon>Fungi</taxon>
        <taxon>Fungi incertae sedis</taxon>
        <taxon>Mucoromycota</taxon>
        <taxon>Glomeromycotina</taxon>
        <taxon>Glomeromycetes</taxon>
        <taxon>Glomerales</taxon>
        <taxon>Glomeraceae</taxon>
        <taxon>Rhizophagus</taxon>
    </lineage>
</organism>
<evidence type="ECO:0000256" key="5">
    <source>
        <dbReference type="ARBA" id="ARBA00034808"/>
    </source>
</evidence>
<dbReference type="InterPro" id="IPR001650">
    <property type="entry name" value="Helicase_C-like"/>
</dbReference>
<evidence type="ECO:0000256" key="2">
    <source>
        <dbReference type="ARBA" id="ARBA00022741"/>
    </source>
</evidence>
<dbReference type="Pfam" id="PF00270">
    <property type="entry name" value="DEAD"/>
    <property type="match status" value="1"/>
</dbReference>
<feature type="domain" description="Helicase ATP-binding" evidence="6">
    <location>
        <begin position="518"/>
        <end position="655"/>
    </location>
</feature>
<sequence>MFKVKTTEYKNETYQNNFGILVSGAGIAGGANCQQMKTIFSTVGVTSQIVKKTYHNYQKKFFDTLHHAAVTSAEEALEIACSHIVNIEEKVLPVSFDVSWSHVRNANQASGELILQKNFLGNFDKSSHQMEHAILIEVLEKIQPNLDKYDLMLDIGVDGDLNSNKTLSSIRSVNKIYGDLKHIGKNIRKKIAKNAVWKDYENVIMKYYTRVVYAATARKEDPDIETPEDQEVLDLQINGLVAHLSGDHSLCWEEFCWHKSNIDLELPEPNLLKHDNNKCASFKSMLIEVFHLPTQQSLITTIRTSYNEAFNRLKLCYTNKLIDYYKSYQARHACAILHNNYGIDILIKIMRSIEEVSDLSVKDYINLKKMLDVRQQQRQKNQKEITQCNEERGKKIDEQKKQTETFDFDQDLVPYGKNVKFEIETHKFIPSFSHLIRDFISLLKCHACLSFPKYSSIGLCKVYYFYLYSGLQNQFPNRKYTLPFEIPNAEISIEKKIDMVVNQVFEFSGYREKQYESIMSFINEKNTLVILPTGSSKTMCWVAPALISEGLTVVFTPLKALIDDQIRELINIGIPCAGLYTSTSHPSNYQEKVFGEIAVDEAHCIVEQEHFRKAWKNLGTLKQLFPLSPLMLLTATCSTNEARKIQSIMNIQVGDLNIVRCSSFVRSEITFEVQTKSSKERTIDEICDQIRRVENGYCIVYCSLPASCEEVLELIRIKLESISLDIYHGKLESIVRHQPITCWKAGLTQVIVATNAFGLGINMPNVRLVIHYTFPLSLGNLIQEAGRAGRDRREAKHIIYYSRQDIKTVYGIVASEESSTDDMEYQEYLEEKQKKILEIMLFCESQYECRQKLLVQYYSWDGDEEVLPCEKCDNCLRRQNHCPIIQDARQDALYMLQVVDAVTNYMKNNIENTTRDDIVQVFCRSKSASVIKKKLNQLDIYKENYKRILKRQEEVAYLLEDLAIRGLVKVKFKLSKPTPTSQINCNLIYIGVTENAIERASIGSWLYFVKNRQK</sequence>
<dbReference type="GO" id="GO:0005737">
    <property type="term" value="C:cytoplasm"/>
    <property type="evidence" value="ECO:0007669"/>
    <property type="project" value="TreeGrafter"/>
</dbReference>
<keyword evidence="8" id="KW-0347">Helicase</keyword>
<protein>
    <recommendedName>
        <fullName evidence="5">DNA 3'-5' helicase</fullName>
        <ecNumber evidence="5">5.6.2.4</ecNumber>
    </recommendedName>
</protein>
<dbReference type="GO" id="GO:0005524">
    <property type="term" value="F:ATP binding"/>
    <property type="evidence" value="ECO:0007669"/>
    <property type="project" value="UniProtKB-KW"/>
</dbReference>
<evidence type="ECO:0000313" key="8">
    <source>
        <dbReference type="EMBL" id="GES81564.1"/>
    </source>
</evidence>